<keyword evidence="3" id="KW-0235">DNA replication</keyword>
<dbReference type="GO" id="GO:0000731">
    <property type="term" value="P:DNA synthesis involved in DNA repair"/>
    <property type="evidence" value="ECO:0007669"/>
    <property type="project" value="TreeGrafter"/>
</dbReference>
<dbReference type="RefSeq" id="WP_350270337.1">
    <property type="nucleotide sequence ID" value="NZ_CP158281.1"/>
</dbReference>
<evidence type="ECO:0000256" key="4">
    <source>
        <dbReference type="ARBA" id="ARBA00022741"/>
    </source>
</evidence>
<name>A0AAU7ULT4_9MICO</name>
<keyword evidence="4" id="KW-0547">Nucleotide-binding</keyword>
<dbReference type="CDD" id="cd00009">
    <property type="entry name" value="AAA"/>
    <property type="match status" value="1"/>
</dbReference>
<dbReference type="GO" id="GO:0008047">
    <property type="term" value="F:enzyme activator activity"/>
    <property type="evidence" value="ECO:0007669"/>
    <property type="project" value="TreeGrafter"/>
</dbReference>
<dbReference type="AlphaFoldDB" id="A0AAU7ULT4"/>
<dbReference type="FunFam" id="1.20.272.10:FF:000001">
    <property type="entry name" value="Putative AAA family ATPase"/>
    <property type="match status" value="1"/>
</dbReference>
<organism evidence="7">
    <name type="scientific">Brevibacterium koreense</name>
    <dbReference type="NCBI Taxonomy" id="3140787"/>
    <lineage>
        <taxon>Bacteria</taxon>
        <taxon>Bacillati</taxon>
        <taxon>Actinomycetota</taxon>
        <taxon>Actinomycetes</taxon>
        <taxon>Micrococcales</taxon>
        <taxon>Brevibacteriaceae</taxon>
        <taxon>Brevibacterium</taxon>
    </lineage>
</organism>
<dbReference type="Pfam" id="PF16193">
    <property type="entry name" value="AAA_assoc_2"/>
    <property type="match status" value="1"/>
</dbReference>
<dbReference type="Gene3D" id="1.20.272.10">
    <property type="match status" value="1"/>
</dbReference>
<dbReference type="Gene3D" id="1.10.8.60">
    <property type="match status" value="1"/>
</dbReference>
<dbReference type="InterPro" id="IPR027417">
    <property type="entry name" value="P-loop_NTPase"/>
</dbReference>
<dbReference type="EMBL" id="CP158281">
    <property type="protein sequence ID" value="XBV89449.1"/>
    <property type="molecule type" value="Genomic_DNA"/>
</dbReference>
<dbReference type="Pfam" id="PF12002">
    <property type="entry name" value="MgsA_C"/>
    <property type="match status" value="1"/>
</dbReference>
<feature type="domain" description="AAA+ ATPase" evidence="6">
    <location>
        <begin position="51"/>
        <end position="167"/>
    </location>
</feature>
<dbReference type="PANTHER" id="PTHR13779">
    <property type="entry name" value="WERNER HELICASE-INTERACTING PROTEIN 1 FAMILY MEMBER"/>
    <property type="match status" value="1"/>
</dbReference>
<dbReference type="CDD" id="cd18139">
    <property type="entry name" value="HLD_clamp_RarA"/>
    <property type="match status" value="1"/>
</dbReference>
<dbReference type="GO" id="GO:0016887">
    <property type="term" value="F:ATP hydrolysis activity"/>
    <property type="evidence" value="ECO:0007669"/>
    <property type="project" value="InterPro"/>
</dbReference>
<gene>
    <name evidence="7" type="ORF">AAFP32_01570</name>
</gene>
<dbReference type="InterPro" id="IPR051314">
    <property type="entry name" value="AAA_ATPase_RarA/MGS1/WRNIP1"/>
</dbReference>
<dbReference type="SUPFAM" id="SSF52540">
    <property type="entry name" value="P-loop containing nucleoside triphosphate hydrolases"/>
    <property type="match status" value="1"/>
</dbReference>
<comment type="function">
    <text evidence="1">DNA-dependent ATPase that plays important roles in cellular responses to stalled DNA replication processes.</text>
</comment>
<proteinExistence type="inferred from homology"/>
<dbReference type="Pfam" id="PF00004">
    <property type="entry name" value="AAA"/>
    <property type="match status" value="1"/>
</dbReference>
<reference evidence="7" key="1">
    <citation type="submission" date="2024-06" db="EMBL/GenBank/DDBJ databases">
        <title>Brevibacterium koreense sp. nov., isolated from jogae-jeotgal, a Korean fermented seafood.</title>
        <authorList>
            <person name="Whon T.W."/>
            <person name="Nam S."/>
            <person name="Kim Y."/>
        </authorList>
    </citation>
    <scope>NUCLEOTIDE SEQUENCE</scope>
    <source>
        <strain evidence="7">CBA3109</strain>
    </source>
</reference>
<dbReference type="FunFam" id="3.40.50.300:FF:000137">
    <property type="entry name" value="Replication-associated recombination protein A"/>
    <property type="match status" value="1"/>
</dbReference>
<sequence>MSQEPPSLFEPDDAGRPLADRLRPETLEDVLGQEHLLGPDAPIGRMVAERRLVSMVLWGPPGCGKTTIARLLAERTDLAFEPISATFSGVAELRRVFQSAAKRRELGQGTLLFVDEIHRFNRAQQDSFLPYVEDGTVVLVGATTENPSFELNSALLSRAQVFVLKRLDEPTLTTLIDRAEEATGRRLPLDEQARQALVAMADGDGRYLLNLIEQLQTVGETLDTAGLAVLVQQRAPIYDKGQEGHYNLISALHKSMRGSDPDASLYWLARMLDGGEDPLYIARRLIRFANEDIAIADPQAVHQAMAAWNVYERLGSPEGELAVAQAVVYLATAPKSVAVYSAFNAARKLAKKTGSLMPPANILNAPTKLMKNLGYGEGYEYDPHTKGGFSGANYFPEEMEPERMYRPTGNGYERVIAEKLAEWERMRTEKRTQEEQDGEGTEV</sequence>
<dbReference type="KEGG" id="bkr:AAFP32_01570"/>
<evidence type="ECO:0000259" key="6">
    <source>
        <dbReference type="SMART" id="SM00382"/>
    </source>
</evidence>
<comment type="similarity">
    <text evidence="2">Belongs to the AAA ATPase family. RarA/MGS1/WRNIP1 subfamily.</text>
</comment>
<dbReference type="GO" id="GO:0005524">
    <property type="term" value="F:ATP binding"/>
    <property type="evidence" value="ECO:0007669"/>
    <property type="project" value="UniProtKB-KW"/>
</dbReference>
<dbReference type="GO" id="GO:0006261">
    <property type="term" value="P:DNA-templated DNA replication"/>
    <property type="evidence" value="ECO:0007669"/>
    <property type="project" value="TreeGrafter"/>
</dbReference>
<evidence type="ECO:0000256" key="3">
    <source>
        <dbReference type="ARBA" id="ARBA00022705"/>
    </source>
</evidence>
<evidence type="ECO:0000313" key="7">
    <source>
        <dbReference type="EMBL" id="XBV89449.1"/>
    </source>
</evidence>
<evidence type="ECO:0000256" key="2">
    <source>
        <dbReference type="ARBA" id="ARBA00008959"/>
    </source>
</evidence>
<dbReference type="SMART" id="SM00382">
    <property type="entry name" value="AAA"/>
    <property type="match status" value="1"/>
</dbReference>
<accession>A0AAU7ULT4</accession>
<dbReference type="InterPro" id="IPR003959">
    <property type="entry name" value="ATPase_AAA_core"/>
</dbReference>
<dbReference type="Gene3D" id="1.10.3710.10">
    <property type="entry name" value="DNA polymerase III clamp loader subunits, C-terminal domain"/>
    <property type="match status" value="1"/>
</dbReference>
<dbReference type="SUPFAM" id="SSF48019">
    <property type="entry name" value="post-AAA+ oligomerization domain-like"/>
    <property type="match status" value="1"/>
</dbReference>
<dbReference type="InterPro" id="IPR032423">
    <property type="entry name" value="AAA_assoc_2"/>
</dbReference>
<dbReference type="InterPro" id="IPR008921">
    <property type="entry name" value="DNA_pol3_clamp-load_cplx_C"/>
</dbReference>
<protein>
    <submittedName>
        <fullName evidence="7">Replication-associated recombination protein A</fullName>
    </submittedName>
</protein>
<keyword evidence="5" id="KW-0067">ATP-binding</keyword>
<dbReference type="PANTHER" id="PTHR13779:SF7">
    <property type="entry name" value="ATPASE WRNIP1"/>
    <property type="match status" value="1"/>
</dbReference>
<dbReference type="GO" id="GO:0017116">
    <property type="term" value="F:single-stranded DNA helicase activity"/>
    <property type="evidence" value="ECO:0007669"/>
    <property type="project" value="TreeGrafter"/>
</dbReference>
<evidence type="ECO:0000256" key="5">
    <source>
        <dbReference type="ARBA" id="ARBA00022840"/>
    </source>
</evidence>
<dbReference type="InterPro" id="IPR021886">
    <property type="entry name" value="MgsA_C"/>
</dbReference>
<evidence type="ECO:0000256" key="1">
    <source>
        <dbReference type="ARBA" id="ARBA00002393"/>
    </source>
</evidence>
<dbReference type="Gene3D" id="3.40.50.300">
    <property type="entry name" value="P-loop containing nucleotide triphosphate hydrolases"/>
    <property type="match status" value="1"/>
</dbReference>
<dbReference type="GO" id="GO:0003677">
    <property type="term" value="F:DNA binding"/>
    <property type="evidence" value="ECO:0007669"/>
    <property type="project" value="InterPro"/>
</dbReference>
<dbReference type="InterPro" id="IPR003593">
    <property type="entry name" value="AAA+_ATPase"/>
</dbReference>